<keyword evidence="2" id="KW-1185">Reference proteome</keyword>
<dbReference type="AlphaFoldDB" id="A0A0C9XLU5"/>
<sequence>LGVELALSRAEAATACTVNIQSVIESTRKALQCTVDCMVKNVETSRSETPEYSVGQELTEKWIEPYQIVALKPNAVEL</sequence>
<dbReference type="HOGENOM" id="CLU_000384_27_1_1"/>
<accession>A0A0C9XLU5</accession>
<dbReference type="Proteomes" id="UP000054018">
    <property type="component" value="Unassembled WGS sequence"/>
</dbReference>
<reference evidence="2" key="2">
    <citation type="submission" date="2015-01" db="EMBL/GenBank/DDBJ databases">
        <title>Evolutionary Origins and Diversification of the Mycorrhizal Mutualists.</title>
        <authorList>
            <consortium name="DOE Joint Genome Institute"/>
            <consortium name="Mycorrhizal Genomics Consortium"/>
            <person name="Kohler A."/>
            <person name="Kuo A."/>
            <person name="Nagy L.G."/>
            <person name="Floudas D."/>
            <person name="Copeland A."/>
            <person name="Barry K.W."/>
            <person name="Cichocki N."/>
            <person name="Veneault-Fourrey C."/>
            <person name="LaButti K."/>
            <person name="Lindquist E.A."/>
            <person name="Lipzen A."/>
            <person name="Lundell T."/>
            <person name="Morin E."/>
            <person name="Murat C."/>
            <person name="Riley R."/>
            <person name="Ohm R."/>
            <person name="Sun H."/>
            <person name="Tunlid A."/>
            <person name="Henrissat B."/>
            <person name="Grigoriev I.V."/>
            <person name="Hibbett D.S."/>
            <person name="Martin F."/>
        </authorList>
    </citation>
    <scope>NUCLEOTIDE SEQUENCE [LARGE SCALE GENOMIC DNA]</scope>
    <source>
        <strain evidence="2">441</strain>
    </source>
</reference>
<evidence type="ECO:0000313" key="1">
    <source>
        <dbReference type="EMBL" id="KIK13350.1"/>
    </source>
</evidence>
<reference evidence="1 2" key="1">
    <citation type="submission" date="2014-04" db="EMBL/GenBank/DDBJ databases">
        <authorList>
            <consortium name="DOE Joint Genome Institute"/>
            <person name="Kuo A."/>
            <person name="Kohler A."/>
            <person name="Costa M.D."/>
            <person name="Nagy L.G."/>
            <person name="Floudas D."/>
            <person name="Copeland A."/>
            <person name="Barry K.W."/>
            <person name="Cichocki N."/>
            <person name="Veneault-Fourrey C."/>
            <person name="LaButti K."/>
            <person name="Lindquist E.A."/>
            <person name="Lipzen A."/>
            <person name="Lundell T."/>
            <person name="Morin E."/>
            <person name="Murat C."/>
            <person name="Sun H."/>
            <person name="Tunlid A."/>
            <person name="Henrissat B."/>
            <person name="Grigoriev I.V."/>
            <person name="Hibbett D.S."/>
            <person name="Martin F."/>
            <person name="Nordberg H.P."/>
            <person name="Cantor M.N."/>
            <person name="Hua S.X."/>
        </authorList>
    </citation>
    <scope>NUCLEOTIDE SEQUENCE [LARGE SCALE GENOMIC DNA]</scope>
    <source>
        <strain evidence="1 2">441</strain>
    </source>
</reference>
<organism evidence="1 2">
    <name type="scientific">Pisolithus microcarpus 441</name>
    <dbReference type="NCBI Taxonomy" id="765257"/>
    <lineage>
        <taxon>Eukaryota</taxon>
        <taxon>Fungi</taxon>
        <taxon>Dikarya</taxon>
        <taxon>Basidiomycota</taxon>
        <taxon>Agaricomycotina</taxon>
        <taxon>Agaricomycetes</taxon>
        <taxon>Agaricomycetidae</taxon>
        <taxon>Boletales</taxon>
        <taxon>Sclerodermatineae</taxon>
        <taxon>Pisolithaceae</taxon>
        <taxon>Pisolithus</taxon>
    </lineage>
</organism>
<feature type="non-terminal residue" evidence="1">
    <location>
        <position position="78"/>
    </location>
</feature>
<dbReference type="EMBL" id="KN834001">
    <property type="protein sequence ID" value="KIK13350.1"/>
    <property type="molecule type" value="Genomic_DNA"/>
</dbReference>
<name>A0A0C9XLU5_9AGAM</name>
<gene>
    <name evidence="1" type="ORF">PISMIDRAFT_119041</name>
</gene>
<evidence type="ECO:0000313" key="2">
    <source>
        <dbReference type="Proteomes" id="UP000054018"/>
    </source>
</evidence>
<dbReference type="OrthoDB" id="2688078at2759"/>
<proteinExistence type="predicted"/>
<protein>
    <submittedName>
        <fullName evidence="1">Uncharacterized protein</fullName>
    </submittedName>
</protein>